<gene>
    <name evidence="1" type="ORF">MUK42_06804</name>
</gene>
<reference evidence="1" key="1">
    <citation type="submission" date="2022-05" db="EMBL/GenBank/DDBJ databases">
        <title>The Musa troglodytarum L. genome provides insights into the mechanism of non-climacteric behaviour and enrichment of carotenoids.</title>
        <authorList>
            <person name="Wang J."/>
        </authorList>
    </citation>
    <scope>NUCLEOTIDE SEQUENCE</scope>
    <source>
        <tissue evidence="1">Leaf</tissue>
    </source>
</reference>
<dbReference type="Proteomes" id="UP001055439">
    <property type="component" value="Chromosome 8"/>
</dbReference>
<proteinExistence type="predicted"/>
<organism evidence="1 2">
    <name type="scientific">Musa troglodytarum</name>
    <name type="common">fe'i banana</name>
    <dbReference type="NCBI Taxonomy" id="320322"/>
    <lineage>
        <taxon>Eukaryota</taxon>
        <taxon>Viridiplantae</taxon>
        <taxon>Streptophyta</taxon>
        <taxon>Embryophyta</taxon>
        <taxon>Tracheophyta</taxon>
        <taxon>Spermatophyta</taxon>
        <taxon>Magnoliopsida</taxon>
        <taxon>Liliopsida</taxon>
        <taxon>Zingiberales</taxon>
        <taxon>Musaceae</taxon>
        <taxon>Musa</taxon>
    </lineage>
</organism>
<evidence type="ECO:0000313" key="1">
    <source>
        <dbReference type="EMBL" id="URE31550.1"/>
    </source>
</evidence>
<accession>A0A9E7KYD6</accession>
<protein>
    <submittedName>
        <fullName evidence="1">PPR repeat</fullName>
    </submittedName>
</protein>
<name>A0A9E7KYD6_9LILI</name>
<evidence type="ECO:0000313" key="2">
    <source>
        <dbReference type="Proteomes" id="UP001055439"/>
    </source>
</evidence>
<keyword evidence="2" id="KW-1185">Reference proteome</keyword>
<sequence length="202" mass="21891">MPMVLDSIVCPSREEPGNQCPFVAIKPASCQKSLLFFLTEGPPVDPWVQLVEPSKPAALPCTNTRFNKKDITCQEEIWCELFGGYLISLLGWDTRSTTAGTASWPAGLNVQDRACAACCSHPLPSSSPPSSSFTPPFGMQSLNTCHYRSSNLAPHSCIPSLSLSLGKLKPDSVGVEEERNPCQLWVSADLEPFLPLSNQGHT</sequence>
<dbReference type="AlphaFoldDB" id="A0A9E7KYD6"/>
<dbReference type="EMBL" id="CP097510">
    <property type="protein sequence ID" value="URE31550.1"/>
    <property type="molecule type" value="Genomic_DNA"/>
</dbReference>